<accession>A0ABW2A3Z3</accession>
<evidence type="ECO:0000313" key="8">
    <source>
        <dbReference type="EMBL" id="MFC6672236.1"/>
    </source>
</evidence>
<dbReference type="CDD" id="cd00009">
    <property type="entry name" value="AAA"/>
    <property type="match status" value="1"/>
</dbReference>
<dbReference type="PROSITE" id="PS00688">
    <property type="entry name" value="SIGMA54_INTERACT_3"/>
    <property type="match status" value="1"/>
</dbReference>
<keyword evidence="4" id="KW-0238">DNA-binding</keyword>
<feature type="region of interest" description="Disordered" evidence="6">
    <location>
        <begin position="208"/>
        <end position="240"/>
    </location>
</feature>
<dbReference type="Pfam" id="PF02954">
    <property type="entry name" value="HTH_8"/>
    <property type="match status" value="1"/>
</dbReference>
<keyword evidence="3" id="KW-0805">Transcription regulation</keyword>
<comment type="caution">
    <text evidence="8">The sequence shown here is derived from an EMBL/GenBank/DDBJ whole genome shotgun (WGS) entry which is preliminary data.</text>
</comment>
<evidence type="ECO:0000256" key="6">
    <source>
        <dbReference type="SAM" id="MobiDB-lite"/>
    </source>
</evidence>
<dbReference type="SUPFAM" id="SSF52540">
    <property type="entry name" value="P-loop containing nucleoside triphosphate hydrolases"/>
    <property type="match status" value="1"/>
</dbReference>
<keyword evidence="2" id="KW-0067">ATP-binding</keyword>
<dbReference type="SUPFAM" id="SSF46689">
    <property type="entry name" value="Homeodomain-like"/>
    <property type="match status" value="1"/>
</dbReference>
<dbReference type="PANTHER" id="PTHR32071">
    <property type="entry name" value="TRANSCRIPTIONAL REGULATORY PROTEIN"/>
    <property type="match status" value="1"/>
</dbReference>
<reference evidence="9" key="1">
    <citation type="journal article" date="2019" name="Int. J. Syst. Evol. Microbiol.">
        <title>The Global Catalogue of Microorganisms (GCM) 10K type strain sequencing project: providing services to taxonomists for standard genome sequencing and annotation.</title>
        <authorList>
            <consortium name="The Broad Institute Genomics Platform"/>
            <consortium name="The Broad Institute Genome Sequencing Center for Infectious Disease"/>
            <person name="Wu L."/>
            <person name="Ma J."/>
        </authorList>
    </citation>
    <scope>NUCLEOTIDE SEQUENCE [LARGE SCALE GENOMIC DNA]</scope>
    <source>
        <strain evidence="9">NBRC 111756</strain>
    </source>
</reference>
<keyword evidence="1" id="KW-0547">Nucleotide-binding</keyword>
<dbReference type="EMBL" id="JBHSWE010000001">
    <property type="protein sequence ID" value="MFC6672236.1"/>
    <property type="molecule type" value="Genomic_DNA"/>
</dbReference>
<dbReference type="PROSITE" id="PS50045">
    <property type="entry name" value="SIGMA54_INTERACT_4"/>
    <property type="match status" value="1"/>
</dbReference>
<dbReference type="PRINTS" id="PR01590">
    <property type="entry name" value="HTHFIS"/>
</dbReference>
<evidence type="ECO:0000259" key="7">
    <source>
        <dbReference type="PROSITE" id="PS50045"/>
    </source>
</evidence>
<dbReference type="PROSITE" id="PS00676">
    <property type="entry name" value="SIGMA54_INTERACT_2"/>
    <property type="match status" value="1"/>
</dbReference>
<sequence length="282" mass="31024">MHDSSARSERPFVTLNCAAIPESLIESELFGYGAGTFTGGLKGGKVGKIEASSGGTLFLDEIGDMPLALQARLLRVLAEREITPLGQVKPVRIDLHVICATHRDLGSFVDQGEFREDLYYRISGVRIALPALRERQDRLELIDRVLAELCENESVVIDDQALKMLSDYHWPGNIRQLKNALQFALCMCDGRAIRITDLPDEVFPPAPGERAAAAAQPSPDLPPQRMVSLGHALGGTGEPDEREQILQALQQHRWVVLRAAEALGISRSTLHRKIKKYGLSEG</sequence>
<dbReference type="Gene3D" id="1.10.8.60">
    <property type="match status" value="1"/>
</dbReference>
<evidence type="ECO:0000256" key="4">
    <source>
        <dbReference type="ARBA" id="ARBA00023125"/>
    </source>
</evidence>
<protein>
    <submittedName>
        <fullName evidence="8">Sigma-54-dependent Fis family transcriptional regulator</fullName>
    </submittedName>
</protein>
<dbReference type="InterPro" id="IPR002197">
    <property type="entry name" value="HTH_Fis"/>
</dbReference>
<keyword evidence="9" id="KW-1185">Reference proteome</keyword>
<evidence type="ECO:0000256" key="2">
    <source>
        <dbReference type="ARBA" id="ARBA00022840"/>
    </source>
</evidence>
<dbReference type="Pfam" id="PF25601">
    <property type="entry name" value="AAA_lid_14"/>
    <property type="match status" value="1"/>
</dbReference>
<dbReference type="InterPro" id="IPR058031">
    <property type="entry name" value="AAA_lid_NorR"/>
</dbReference>
<dbReference type="PANTHER" id="PTHR32071:SF77">
    <property type="entry name" value="TRANSCRIPTIONAL REGULATORY PROTEIN"/>
    <property type="match status" value="1"/>
</dbReference>
<dbReference type="Gene3D" id="1.10.10.60">
    <property type="entry name" value="Homeodomain-like"/>
    <property type="match status" value="1"/>
</dbReference>
<keyword evidence="5" id="KW-0804">Transcription</keyword>
<dbReference type="InterPro" id="IPR025944">
    <property type="entry name" value="Sigma_54_int_dom_CS"/>
</dbReference>
<dbReference type="RefSeq" id="WP_379913221.1">
    <property type="nucleotide sequence ID" value="NZ_JBHSWE010000001.1"/>
</dbReference>
<evidence type="ECO:0000256" key="3">
    <source>
        <dbReference type="ARBA" id="ARBA00023015"/>
    </source>
</evidence>
<dbReference type="InterPro" id="IPR009057">
    <property type="entry name" value="Homeodomain-like_sf"/>
</dbReference>
<organism evidence="8 9">
    <name type="scientific">Marinobacterium aestuariivivens</name>
    <dbReference type="NCBI Taxonomy" id="1698799"/>
    <lineage>
        <taxon>Bacteria</taxon>
        <taxon>Pseudomonadati</taxon>
        <taxon>Pseudomonadota</taxon>
        <taxon>Gammaproteobacteria</taxon>
        <taxon>Oceanospirillales</taxon>
        <taxon>Oceanospirillaceae</taxon>
        <taxon>Marinobacterium</taxon>
    </lineage>
</organism>
<name>A0ABW2A3Z3_9GAMM</name>
<gene>
    <name evidence="8" type="ORF">ACFQDL_20805</name>
</gene>
<feature type="compositionally biased region" description="Low complexity" evidence="6">
    <location>
        <begin position="208"/>
        <end position="218"/>
    </location>
</feature>
<dbReference type="Proteomes" id="UP001596422">
    <property type="component" value="Unassembled WGS sequence"/>
</dbReference>
<evidence type="ECO:0000256" key="5">
    <source>
        <dbReference type="ARBA" id="ARBA00023163"/>
    </source>
</evidence>
<dbReference type="InterPro" id="IPR025943">
    <property type="entry name" value="Sigma_54_int_dom_ATP-bd_2"/>
</dbReference>
<feature type="domain" description="Sigma-54 factor interaction" evidence="7">
    <location>
        <begin position="1"/>
        <end position="186"/>
    </location>
</feature>
<evidence type="ECO:0000256" key="1">
    <source>
        <dbReference type="ARBA" id="ARBA00022741"/>
    </source>
</evidence>
<dbReference type="InterPro" id="IPR002078">
    <property type="entry name" value="Sigma_54_int"/>
</dbReference>
<dbReference type="InterPro" id="IPR027417">
    <property type="entry name" value="P-loop_NTPase"/>
</dbReference>
<dbReference type="Pfam" id="PF00158">
    <property type="entry name" value="Sigma54_activat"/>
    <property type="match status" value="1"/>
</dbReference>
<dbReference type="Gene3D" id="3.40.50.300">
    <property type="entry name" value="P-loop containing nucleotide triphosphate hydrolases"/>
    <property type="match status" value="1"/>
</dbReference>
<evidence type="ECO:0000313" key="9">
    <source>
        <dbReference type="Proteomes" id="UP001596422"/>
    </source>
</evidence>
<proteinExistence type="predicted"/>